<feature type="region of interest" description="Disordered" evidence="1">
    <location>
        <begin position="1"/>
        <end position="34"/>
    </location>
</feature>
<gene>
    <name evidence="2" type="ORF">E2C01_023373</name>
</gene>
<protein>
    <submittedName>
        <fullName evidence="2">Uncharacterized protein</fullName>
    </submittedName>
</protein>
<name>A0A5B7EBE2_PORTR</name>
<organism evidence="2 3">
    <name type="scientific">Portunus trituberculatus</name>
    <name type="common">Swimming crab</name>
    <name type="synonym">Neptunus trituberculatus</name>
    <dbReference type="NCBI Taxonomy" id="210409"/>
    <lineage>
        <taxon>Eukaryota</taxon>
        <taxon>Metazoa</taxon>
        <taxon>Ecdysozoa</taxon>
        <taxon>Arthropoda</taxon>
        <taxon>Crustacea</taxon>
        <taxon>Multicrustacea</taxon>
        <taxon>Malacostraca</taxon>
        <taxon>Eumalacostraca</taxon>
        <taxon>Eucarida</taxon>
        <taxon>Decapoda</taxon>
        <taxon>Pleocyemata</taxon>
        <taxon>Brachyura</taxon>
        <taxon>Eubrachyura</taxon>
        <taxon>Portunoidea</taxon>
        <taxon>Portunidae</taxon>
        <taxon>Portuninae</taxon>
        <taxon>Portunus</taxon>
    </lineage>
</organism>
<keyword evidence="3" id="KW-1185">Reference proteome</keyword>
<feature type="compositionally biased region" description="Polar residues" evidence="1">
    <location>
        <begin position="257"/>
        <end position="267"/>
    </location>
</feature>
<evidence type="ECO:0000256" key="1">
    <source>
        <dbReference type="SAM" id="MobiDB-lite"/>
    </source>
</evidence>
<feature type="region of interest" description="Disordered" evidence="1">
    <location>
        <begin position="243"/>
        <end position="270"/>
    </location>
</feature>
<comment type="caution">
    <text evidence="2">The sequence shown here is derived from an EMBL/GenBank/DDBJ whole genome shotgun (WGS) entry which is preliminary data.</text>
</comment>
<evidence type="ECO:0000313" key="2">
    <source>
        <dbReference type="EMBL" id="MPC30114.1"/>
    </source>
</evidence>
<dbReference type="Proteomes" id="UP000324222">
    <property type="component" value="Unassembled WGS sequence"/>
</dbReference>
<evidence type="ECO:0000313" key="3">
    <source>
        <dbReference type="Proteomes" id="UP000324222"/>
    </source>
</evidence>
<sequence length="284" mass="30561">MIKAGHQGAGRGGLQRPPTHPRPHTTLHPTRYPRSAHEPFTLLTQHTKLNVKITSSFRAINICDSCSKSRSDAPPAEVSLARDTLSRVPSPPSVSDVAIGLRGALLPGPAGAACETLPQGRQVGAIASRCCHLLRTDITAVVCCYQGRYNTVAPLGARPLHHQAVPRRDIKVQTRMKPRKRLTTQFGNIFTASRRRDNTTFRQTVSGHHFCPCGDFGVRASVPPNPSLTQQGSAGHTIILGEGRRWSSGASVRSRDPTGQQTVSGSSGRPRVLAGLRQYGAGRV</sequence>
<proteinExistence type="predicted"/>
<reference evidence="2 3" key="1">
    <citation type="submission" date="2019-05" db="EMBL/GenBank/DDBJ databases">
        <title>Another draft genome of Portunus trituberculatus and its Hox gene families provides insights of decapod evolution.</title>
        <authorList>
            <person name="Jeong J.-H."/>
            <person name="Song I."/>
            <person name="Kim S."/>
            <person name="Choi T."/>
            <person name="Kim D."/>
            <person name="Ryu S."/>
            <person name="Kim W."/>
        </authorList>
    </citation>
    <scope>NUCLEOTIDE SEQUENCE [LARGE SCALE GENOMIC DNA]</scope>
    <source>
        <tissue evidence="2">Muscle</tissue>
    </source>
</reference>
<dbReference type="EMBL" id="VSRR010002197">
    <property type="protein sequence ID" value="MPC30114.1"/>
    <property type="molecule type" value="Genomic_DNA"/>
</dbReference>
<accession>A0A5B7EBE2</accession>
<dbReference type="AlphaFoldDB" id="A0A5B7EBE2"/>